<keyword evidence="6 7" id="KW-0694">RNA-binding</keyword>
<keyword evidence="3 7" id="KW-0540">Nuclease</keyword>
<dbReference type="Proteomes" id="UP000193827">
    <property type="component" value="Unassembled WGS sequence"/>
</dbReference>
<evidence type="ECO:0000256" key="1">
    <source>
        <dbReference type="ARBA" id="ARBA00002663"/>
    </source>
</evidence>
<evidence type="ECO:0000256" key="3">
    <source>
        <dbReference type="ARBA" id="ARBA00022722"/>
    </source>
</evidence>
<comment type="catalytic activity">
    <reaction evidence="7">
        <text>Endonucleolytic cleavage of RNA, removing 5'-extranucleotides from tRNA precursor.</text>
        <dbReference type="EC" id="3.1.26.5"/>
    </reaction>
</comment>
<dbReference type="NCBIfam" id="TIGR00188">
    <property type="entry name" value="rnpA"/>
    <property type="match status" value="1"/>
</dbReference>
<dbReference type="OrthoDB" id="9810867at2"/>
<accession>A0A1Y5RAK8</accession>
<evidence type="ECO:0000256" key="7">
    <source>
        <dbReference type="HAMAP-Rule" id="MF_00227"/>
    </source>
</evidence>
<proteinExistence type="inferred from homology"/>
<evidence type="ECO:0000256" key="4">
    <source>
        <dbReference type="ARBA" id="ARBA00022759"/>
    </source>
</evidence>
<dbReference type="EC" id="3.1.26.5" evidence="7 8"/>
<dbReference type="Gene3D" id="3.30.230.10">
    <property type="match status" value="1"/>
</dbReference>
<evidence type="ECO:0000256" key="6">
    <source>
        <dbReference type="ARBA" id="ARBA00022884"/>
    </source>
</evidence>
<dbReference type="InterPro" id="IPR000100">
    <property type="entry name" value="RNase_P"/>
</dbReference>
<comment type="subunit">
    <text evidence="7">Consists of a catalytic RNA component (M1 or rnpB) and a protein subunit.</text>
</comment>
<evidence type="ECO:0000256" key="5">
    <source>
        <dbReference type="ARBA" id="ARBA00022801"/>
    </source>
</evidence>
<dbReference type="GO" id="GO:0042781">
    <property type="term" value="F:3'-tRNA processing endoribonuclease activity"/>
    <property type="evidence" value="ECO:0007669"/>
    <property type="project" value="TreeGrafter"/>
</dbReference>
<name>A0A1Y5RAK8_9RHOB</name>
<dbReference type="GO" id="GO:0000049">
    <property type="term" value="F:tRNA binding"/>
    <property type="evidence" value="ECO:0007669"/>
    <property type="project" value="UniProtKB-UniRule"/>
</dbReference>
<dbReference type="PANTHER" id="PTHR33992">
    <property type="entry name" value="RIBONUCLEASE P PROTEIN COMPONENT"/>
    <property type="match status" value="1"/>
</dbReference>
<keyword evidence="4 7" id="KW-0255">Endonuclease</keyword>
<gene>
    <name evidence="7" type="primary">rnpA</name>
    <name evidence="9" type="ORF">PEL8287_00285</name>
</gene>
<dbReference type="InterPro" id="IPR020568">
    <property type="entry name" value="Ribosomal_Su5_D2-typ_SF"/>
</dbReference>
<dbReference type="InterPro" id="IPR014721">
    <property type="entry name" value="Ribsml_uS5_D2-typ_fold_subgr"/>
</dbReference>
<dbReference type="GO" id="GO:0004526">
    <property type="term" value="F:ribonuclease P activity"/>
    <property type="evidence" value="ECO:0007669"/>
    <property type="project" value="UniProtKB-UniRule"/>
</dbReference>
<evidence type="ECO:0000313" key="10">
    <source>
        <dbReference type="Proteomes" id="UP000193827"/>
    </source>
</evidence>
<dbReference type="AlphaFoldDB" id="A0A1Y5RAK8"/>
<sequence length="132" mass="14577">MIPPEAPDENAGNEPPAVSVCLKVMRTRSQFLATARAGRQGTASMVVQARERGDDDPCINVGFTCSKKVGNAVARNQAKRRLREAARLVLPRFGQAGWDYVLIGRAEVTAQRPFQELQNDLIYALKKLHTQT</sequence>
<dbReference type="HAMAP" id="MF_00227">
    <property type="entry name" value="RNase_P"/>
    <property type="match status" value="1"/>
</dbReference>
<comment type="similarity">
    <text evidence="7">Belongs to the RnpA family.</text>
</comment>
<organism evidence="9 10">
    <name type="scientific">Roseovarius litorisediminis</name>
    <dbReference type="NCBI Taxonomy" id="1312363"/>
    <lineage>
        <taxon>Bacteria</taxon>
        <taxon>Pseudomonadati</taxon>
        <taxon>Pseudomonadota</taxon>
        <taxon>Alphaproteobacteria</taxon>
        <taxon>Rhodobacterales</taxon>
        <taxon>Roseobacteraceae</taxon>
        <taxon>Roseovarius</taxon>
    </lineage>
</organism>
<keyword evidence="2 7" id="KW-0819">tRNA processing</keyword>
<protein>
    <recommendedName>
        <fullName evidence="7 8">Ribonuclease P protein component</fullName>
        <shortName evidence="7">RNase P protein</shortName>
        <shortName evidence="7">RNaseP protein</shortName>
        <ecNumber evidence="7 8">3.1.26.5</ecNumber>
    </recommendedName>
    <alternativeName>
        <fullName evidence="7">Protein C5</fullName>
    </alternativeName>
</protein>
<keyword evidence="5 7" id="KW-0378">Hydrolase</keyword>
<dbReference type="EMBL" id="FWFL01000001">
    <property type="protein sequence ID" value="SLN11815.1"/>
    <property type="molecule type" value="Genomic_DNA"/>
</dbReference>
<dbReference type="SUPFAM" id="SSF54211">
    <property type="entry name" value="Ribosomal protein S5 domain 2-like"/>
    <property type="match status" value="1"/>
</dbReference>
<evidence type="ECO:0000313" key="9">
    <source>
        <dbReference type="EMBL" id="SLN11815.1"/>
    </source>
</evidence>
<dbReference type="PANTHER" id="PTHR33992:SF1">
    <property type="entry name" value="RIBONUCLEASE P PROTEIN COMPONENT"/>
    <property type="match status" value="1"/>
</dbReference>
<dbReference type="RefSeq" id="WP_085890566.1">
    <property type="nucleotide sequence ID" value="NZ_FWFL01000001.1"/>
</dbReference>
<reference evidence="9 10" key="1">
    <citation type="submission" date="2017-03" db="EMBL/GenBank/DDBJ databases">
        <authorList>
            <person name="Afonso C.L."/>
            <person name="Miller P.J."/>
            <person name="Scott M.A."/>
            <person name="Spackman E."/>
            <person name="Goraichik I."/>
            <person name="Dimitrov K.M."/>
            <person name="Suarez D.L."/>
            <person name="Swayne D.E."/>
        </authorList>
    </citation>
    <scope>NUCLEOTIDE SEQUENCE [LARGE SCALE GENOMIC DNA]</scope>
    <source>
        <strain evidence="9 10">CECT 8287</strain>
    </source>
</reference>
<evidence type="ECO:0000256" key="2">
    <source>
        <dbReference type="ARBA" id="ARBA00022694"/>
    </source>
</evidence>
<dbReference type="Pfam" id="PF00825">
    <property type="entry name" value="Ribonuclease_P"/>
    <property type="match status" value="1"/>
</dbReference>
<dbReference type="GO" id="GO:0030677">
    <property type="term" value="C:ribonuclease P complex"/>
    <property type="evidence" value="ECO:0007669"/>
    <property type="project" value="TreeGrafter"/>
</dbReference>
<evidence type="ECO:0000256" key="8">
    <source>
        <dbReference type="NCBIfam" id="TIGR00188"/>
    </source>
</evidence>
<keyword evidence="10" id="KW-1185">Reference proteome</keyword>
<dbReference type="PROSITE" id="PS00648">
    <property type="entry name" value="RIBONUCLEASE_P"/>
    <property type="match status" value="1"/>
</dbReference>
<comment type="function">
    <text evidence="1 7">RNaseP catalyzes the removal of the 5'-leader sequence from pre-tRNA to produce the mature 5'-terminus. It can also cleave other RNA substrates such as 4.5S RNA. The protein component plays an auxiliary but essential role in vivo by binding to the 5'-leader sequence and broadening the substrate specificity of the ribozyme.</text>
</comment>
<dbReference type="GO" id="GO:0001682">
    <property type="term" value="P:tRNA 5'-leader removal"/>
    <property type="evidence" value="ECO:0007669"/>
    <property type="project" value="UniProtKB-UniRule"/>
</dbReference>
<dbReference type="InterPro" id="IPR020539">
    <property type="entry name" value="RNase_P_CS"/>
</dbReference>